<name>A0A4Q7W021_9BURK</name>
<accession>A0A4Q7W021</accession>
<dbReference type="AlphaFoldDB" id="A0A4Q7W021"/>
<proteinExistence type="predicted"/>
<dbReference type="EMBL" id="SHKP01000004">
    <property type="protein sequence ID" value="RZU02487.1"/>
    <property type="molecule type" value="Genomic_DNA"/>
</dbReference>
<dbReference type="RefSeq" id="WP_130430242.1">
    <property type="nucleotide sequence ID" value="NZ_SHKP01000004.1"/>
</dbReference>
<organism evidence="1 2">
    <name type="scientific">Rivibacter subsaxonicus</name>
    <dbReference type="NCBI Taxonomy" id="457575"/>
    <lineage>
        <taxon>Bacteria</taxon>
        <taxon>Pseudomonadati</taxon>
        <taxon>Pseudomonadota</taxon>
        <taxon>Betaproteobacteria</taxon>
        <taxon>Burkholderiales</taxon>
        <taxon>Rivibacter</taxon>
    </lineage>
</organism>
<dbReference type="Proteomes" id="UP000293671">
    <property type="component" value="Unassembled WGS sequence"/>
</dbReference>
<keyword evidence="2" id="KW-1185">Reference proteome</keyword>
<dbReference type="OrthoDB" id="8522906at2"/>
<sequence>MASVLLSLATMVCADTAPPALSAAPAPTWAVDPALAGDELPPVGRSLFDHLLAEPGERRLPTSFDELRRRIEAHVVRDPAAAVPGLKQVLIPLGRSLQRLAGGAEPFASPRIVLAVDEPAATRPGRAGLLLKDRLYLGFQPRADLLEVISYNEAAGRFEFQVVRDFRPGGSPHVVYARRALCLSCHQNGGPIFSRPGWDETNANPAVAARLLAHGPAFEGVAVARGVDMPNAIDDATDRANLLVAAQRLWRDGCGGDDDAALACRAALFSAVLQQALSGGRAFDRDARGWREQVLPTFAARGRAQWPGGLAIGNPDLPNRAPLAAEGVEPSARLDVAAAYDPLLARPPIEVWRSDDDSLAQRAVIGLVPFIAAPDLARLDARLAARRDGATRRSLRADCRFARTPAAASDAPQRIDFSCEPSAGAAGGGLAPNGHVDVRGSRVVGGRVASLRQGGAGGELRALELGAGPLQRAGQRYRARLPLRAGALSARAADGNAIEAIELAWGGAEGNASAILVEDFAPVAAAIDSMLRSAREGRFDGFDAQAFRRARLLPALEEGLRMPRLDWCCLDARGLPAAAVDAPPTEPSSPPATVAAARAHESFYRHCAGCHLTVDRFPPAFLRGDAARVDANLAQCAERLHVRLSMWQSPPGQRAKTPMPPATALRAAGSNELAWRDGTELASMRKHVAELLRQQTGRAPDVAALLAGGYERLRPCLDEAAGAAAPTRH</sequence>
<protein>
    <submittedName>
        <fullName evidence="1">Uncharacterized protein</fullName>
    </submittedName>
</protein>
<evidence type="ECO:0000313" key="2">
    <source>
        <dbReference type="Proteomes" id="UP000293671"/>
    </source>
</evidence>
<evidence type="ECO:0000313" key="1">
    <source>
        <dbReference type="EMBL" id="RZU02487.1"/>
    </source>
</evidence>
<gene>
    <name evidence="1" type="ORF">EV670_0511</name>
</gene>
<reference evidence="1 2" key="1">
    <citation type="submission" date="2019-02" db="EMBL/GenBank/DDBJ databases">
        <title>Genomic Encyclopedia of Type Strains, Phase IV (KMG-IV): sequencing the most valuable type-strain genomes for metagenomic binning, comparative biology and taxonomic classification.</title>
        <authorList>
            <person name="Goeker M."/>
        </authorList>
    </citation>
    <scope>NUCLEOTIDE SEQUENCE [LARGE SCALE GENOMIC DNA]</scope>
    <source>
        <strain evidence="1 2">DSM 19570</strain>
    </source>
</reference>
<comment type="caution">
    <text evidence="1">The sequence shown here is derived from an EMBL/GenBank/DDBJ whole genome shotgun (WGS) entry which is preliminary data.</text>
</comment>